<accession>A0ABR3GU42</accession>
<evidence type="ECO:0008006" key="5">
    <source>
        <dbReference type="Google" id="ProtNLM"/>
    </source>
</evidence>
<sequence length="392" mass="43221">MSLLDMIPVFITTRRGGSGGIIFSDALLIGDIATAAIKQITIRHENIVYGLKVKYTWNESASETEIEHGTRYGTATVLDFDDDEFITGVEGYSSQSYITQLTFVTNKRRLNPQGVPEGELFQWGDIGTHQGTHVPRVRLLAFSGAVATHLVALQGIFFDSHGRDVPTMAANYQGIPAGPGSEGSPSSVVPLATFTSHLKTPVITLYIGPDRVEFHAHEDTLCKVPFFQAALQGSFREALAKSIEMPEDAPGPVSALIEFLYMGNYTYTYDSSTTTKQGRPIPNIAEGQYHISVFVIATKYDCGGLAAIAIGNFESLLPELDSVDTLRLWKHGYAEGPDLQTWRNHFERCHGGKWVVTWVKELFKDHRQEMEETIAESPELASDLMRVAICGK</sequence>
<dbReference type="InterPro" id="IPR001229">
    <property type="entry name" value="Jacalin-like_lectin_dom"/>
</dbReference>
<proteinExistence type="predicted"/>
<dbReference type="SUPFAM" id="SSF51101">
    <property type="entry name" value="Mannose-binding lectins"/>
    <property type="match status" value="1"/>
</dbReference>
<dbReference type="PANTHER" id="PTHR47843:SF5">
    <property type="entry name" value="BTB_POZ DOMAIN PROTEIN"/>
    <property type="match status" value="1"/>
</dbReference>
<dbReference type="Gene3D" id="3.30.710.10">
    <property type="entry name" value="Potassium Channel Kv1.1, Chain A"/>
    <property type="match status" value="1"/>
</dbReference>
<dbReference type="InterPro" id="IPR036404">
    <property type="entry name" value="Jacalin-like_lectin_dom_sf"/>
</dbReference>
<dbReference type="Proteomes" id="UP001447188">
    <property type="component" value="Unassembled WGS sequence"/>
</dbReference>
<dbReference type="InterPro" id="IPR011333">
    <property type="entry name" value="SKP1/BTB/POZ_sf"/>
</dbReference>
<gene>
    <name evidence="3" type="ORF">Q9L58_001480</name>
</gene>
<protein>
    <recommendedName>
        <fullName evidence="5">BTB domain-containing protein</fullName>
    </recommendedName>
</protein>
<dbReference type="CDD" id="cd18186">
    <property type="entry name" value="BTB_POZ_ZBTB_KLHL-like"/>
    <property type="match status" value="1"/>
</dbReference>
<dbReference type="InterPro" id="IPR000210">
    <property type="entry name" value="BTB/POZ_dom"/>
</dbReference>
<evidence type="ECO:0000313" key="4">
    <source>
        <dbReference type="Proteomes" id="UP001447188"/>
    </source>
</evidence>
<keyword evidence="4" id="KW-1185">Reference proteome</keyword>
<dbReference type="Pfam" id="PF01419">
    <property type="entry name" value="Jacalin"/>
    <property type="match status" value="1"/>
</dbReference>
<dbReference type="SUPFAM" id="SSF54695">
    <property type="entry name" value="POZ domain"/>
    <property type="match status" value="1"/>
</dbReference>
<dbReference type="EMBL" id="JBBBZM010000011">
    <property type="protein sequence ID" value="KAL0639452.1"/>
    <property type="molecule type" value="Genomic_DNA"/>
</dbReference>
<name>A0ABR3GU42_9PEZI</name>
<evidence type="ECO:0000259" key="1">
    <source>
        <dbReference type="PROSITE" id="PS50097"/>
    </source>
</evidence>
<dbReference type="PANTHER" id="PTHR47843">
    <property type="entry name" value="BTB DOMAIN-CONTAINING PROTEIN-RELATED"/>
    <property type="match status" value="1"/>
</dbReference>
<reference evidence="3 4" key="1">
    <citation type="submission" date="2024-02" db="EMBL/GenBank/DDBJ databases">
        <title>Discinaceae phylogenomics.</title>
        <authorList>
            <person name="Dirks A.C."/>
            <person name="James T.Y."/>
        </authorList>
    </citation>
    <scope>NUCLEOTIDE SEQUENCE [LARGE SCALE GENOMIC DNA]</scope>
    <source>
        <strain evidence="3 4">ACD0624</strain>
    </source>
</reference>
<organism evidence="3 4">
    <name type="scientific">Discina gigas</name>
    <dbReference type="NCBI Taxonomy" id="1032678"/>
    <lineage>
        <taxon>Eukaryota</taxon>
        <taxon>Fungi</taxon>
        <taxon>Dikarya</taxon>
        <taxon>Ascomycota</taxon>
        <taxon>Pezizomycotina</taxon>
        <taxon>Pezizomycetes</taxon>
        <taxon>Pezizales</taxon>
        <taxon>Discinaceae</taxon>
        <taxon>Discina</taxon>
    </lineage>
</organism>
<comment type="caution">
    <text evidence="3">The sequence shown here is derived from an EMBL/GenBank/DDBJ whole genome shotgun (WGS) entry which is preliminary data.</text>
</comment>
<dbReference type="PROSITE" id="PS51752">
    <property type="entry name" value="JACALIN_LECTIN"/>
    <property type="match status" value="1"/>
</dbReference>
<dbReference type="Gene3D" id="2.100.10.30">
    <property type="entry name" value="Jacalin-like lectin domain"/>
    <property type="match status" value="1"/>
</dbReference>
<dbReference type="PROSITE" id="PS50097">
    <property type="entry name" value="BTB"/>
    <property type="match status" value="1"/>
</dbReference>
<evidence type="ECO:0000259" key="2">
    <source>
        <dbReference type="PROSITE" id="PS51752"/>
    </source>
</evidence>
<feature type="domain" description="BTB" evidence="1">
    <location>
        <begin position="201"/>
        <end position="269"/>
    </location>
</feature>
<feature type="domain" description="Jacalin-type lectin" evidence="2">
    <location>
        <begin position="9"/>
        <end position="159"/>
    </location>
</feature>
<evidence type="ECO:0000313" key="3">
    <source>
        <dbReference type="EMBL" id="KAL0639452.1"/>
    </source>
</evidence>
<dbReference type="SMART" id="SM00915">
    <property type="entry name" value="Jacalin"/>
    <property type="match status" value="1"/>
</dbReference>